<evidence type="ECO:0000256" key="3">
    <source>
        <dbReference type="ARBA" id="ARBA00022692"/>
    </source>
</evidence>
<comment type="similarity">
    <text evidence="2 6">Belongs to the peroxisomal membrane protein PXMP2/4 family.</text>
</comment>
<keyword evidence="4" id="KW-1133">Transmembrane helix</keyword>
<proteinExistence type="inferred from homology"/>
<dbReference type="PANTHER" id="PTHR11266:SF17">
    <property type="entry name" value="PROTEIN MPV17"/>
    <property type="match status" value="1"/>
</dbReference>
<keyword evidence="8" id="KW-1185">Reference proteome</keyword>
<dbReference type="PANTHER" id="PTHR11266">
    <property type="entry name" value="PEROXISOMAL MEMBRANE PROTEIN 2, PXMP2 MPV17"/>
    <property type="match status" value="1"/>
</dbReference>
<sequence length="186" mass="20528">MLGAYQRALQRRPLLTQAITTSVLFATGDSMAQQFVERKGLSNHDLSRTGRMALYGGAVFGPAATTWFGFLQRKVRIPSSPNLEILARVGADQTIFASTNMFVFLSSMAVMAGEDPSEKLKSTYFEGLKANWMLWPAVQFCNFKFVPLDHRVLVVNVVSLGWNCYLSFLNSQPSGAHANDPDLSPS</sequence>
<dbReference type="EMBL" id="MU003851">
    <property type="protein sequence ID" value="KAF2717159.1"/>
    <property type="molecule type" value="Genomic_DNA"/>
</dbReference>
<evidence type="ECO:0000256" key="1">
    <source>
        <dbReference type="ARBA" id="ARBA00004141"/>
    </source>
</evidence>
<dbReference type="Proteomes" id="UP000799441">
    <property type="component" value="Unassembled WGS sequence"/>
</dbReference>
<reference evidence="7" key="1">
    <citation type="journal article" date="2020" name="Stud. Mycol.">
        <title>101 Dothideomycetes genomes: a test case for predicting lifestyles and emergence of pathogens.</title>
        <authorList>
            <person name="Haridas S."/>
            <person name="Albert R."/>
            <person name="Binder M."/>
            <person name="Bloem J."/>
            <person name="Labutti K."/>
            <person name="Salamov A."/>
            <person name="Andreopoulos B."/>
            <person name="Baker S."/>
            <person name="Barry K."/>
            <person name="Bills G."/>
            <person name="Bluhm B."/>
            <person name="Cannon C."/>
            <person name="Castanera R."/>
            <person name="Culley D."/>
            <person name="Daum C."/>
            <person name="Ezra D."/>
            <person name="Gonzalez J."/>
            <person name="Henrissat B."/>
            <person name="Kuo A."/>
            <person name="Liang C."/>
            <person name="Lipzen A."/>
            <person name="Lutzoni F."/>
            <person name="Magnuson J."/>
            <person name="Mondo S."/>
            <person name="Nolan M."/>
            <person name="Ohm R."/>
            <person name="Pangilinan J."/>
            <person name="Park H.-J."/>
            <person name="Ramirez L."/>
            <person name="Alfaro M."/>
            <person name="Sun H."/>
            <person name="Tritt A."/>
            <person name="Yoshinaga Y."/>
            <person name="Zwiers L.-H."/>
            <person name="Turgeon B."/>
            <person name="Goodwin S."/>
            <person name="Spatafora J."/>
            <person name="Crous P."/>
            <person name="Grigoriev I."/>
        </authorList>
    </citation>
    <scope>NUCLEOTIDE SEQUENCE</scope>
    <source>
        <strain evidence="7">CBS 116435</strain>
    </source>
</reference>
<evidence type="ECO:0000313" key="7">
    <source>
        <dbReference type="EMBL" id="KAF2717159.1"/>
    </source>
</evidence>
<evidence type="ECO:0000256" key="5">
    <source>
        <dbReference type="ARBA" id="ARBA00023136"/>
    </source>
</evidence>
<accession>A0A9P4PZW8</accession>
<evidence type="ECO:0008006" key="9">
    <source>
        <dbReference type="Google" id="ProtNLM"/>
    </source>
</evidence>
<dbReference type="GO" id="GO:0005739">
    <property type="term" value="C:mitochondrion"/>
    <property type="evidence" value="ECO:0007669"/>
    <property type="project" value="TreeGrafter"/>
</dbReference>
<dbReference type="InterPro" id="IPR007248">
    <property type="entry name" value="Mpv17_PMP22"/>
</dbReference>
<dbReference type="OrthoDB" id="430207at2759"/>
<protein>
    <recommendedName>
        <fullName evidence="9">Integral membrane protein, Mpv17/PMP22 family</fullName>
    </recommendedName>
</protein>
<organism evidence="7 8">
    <name type="scientific">Polychaeton citri CBS 116435</name>
    <dbReference type="NCBI Taxonomy" id="1314669"/>
    <lineage>
        <taxon>Eukaryota</taxon>
        <taxon>Fungi</taxon>
        <taxon>Dikarya</taxon>
        <taxon>Ascomycota</taxon>
        <taxon>Pezizomycotina</taxon>
        <taxon>Dothideomycetes</taxon>
        <taxon>Dothideomycetidae</taxon>
        <taxon>Capnodiales</taxon>
        <taxon>Capnodiaceae</taxon>
        <taxon>Polychaeton</taxon>
    </lineage>
</organism>
<keyword evidence="5" id="KW-0472">Membrane</keyword>
<evidence type="ECO:0000256" key="4">
    <source>
        <dbReference type="ARBA" id="ARBA00022989"/>
    </source>
</evidence>
<gene>
    <name evidence="7" type="ORF">K431DRAFT_256154</name>
</gene>
<evidence type="ECO:0000313" key="8">
    <source>
        <dbReference type="Proteomes" id="UP000799441"/>
    </source>
</evidence>
<evidence type="ECO:0000256" key="6">
    <source>
        <dbReference type="RuleBase" id="RU363053"/>
    </source>
</evidence>
<name>A0A9P4PZW8_9PEZI</name>
<dbReference type="GO" id="GO:0016020">
    <property type="term" value="C:membrane"/>
    <property type="evidence" value="ECO:0007669"/>
    <property type="project" value="UniProtKB-SubCell"/>
</dbReference>
<comment type="subcellular location">
    <subcellularLocation>
        <location evidence="1">Membrane</location>
        <topology evidence="1">Multi-pass membrane protein</topology>
    </subcellularLocation>
</comment>
<comment type="caution">
    <text evidence="7">The sequence shown here is derived from an EMBL/GenBank/DDBJ whole genome shotgun (WGS) entry which is preliminary data.</text>
</comment>
<dbReference type="Pfam" id="PF04117">
    <property type="entry name" value="Mpv17_PMP22"/>
    <property type="match status" value="1"/>
</dbReference>
<keyword evidence="3" id="KW-0812">Transmembrane</keyword>
<evidence type="ECO:0000256" key="2">
    <source>
        <dbReference type="ARBA" id="ARBA00006824"/>
    </source>
</evidence>
<dbReference type="AlphaFoldDB" id="A0A9P4PZW8"/>